<organism evidence="2 3">
    <name type="scientific">Candidatus Buchananbacteria bacterium RIFCSPLOWO2_01_FULL_40_23b</name>
    <dbReference type="NCBI Taxonomy" id="1797544"/>
    <lineage>
        <taxon>Bacteria</taxon>
        <taxon>Candidatus Buchananiibacteriota</taxon>
    </lineage>
</organism>
<name>A0A1G1YUH4_9BACT</name>
<proteinExistence type="predicted"/>
<dbReference type="AlphaFoldDB" id="A0A1G1YUH4"/>
<keyword evidence="1" id="KW-0812">Transmembrane</keyword>
<evidence type="ECO:0000256" key="1">
    <source>
        <dbReference type="SAM" id="Phobius"/>
    </source>
</evidence>
<feature type="transmembrane region" description="Helical" evidence="1">
    <location>
        <begin position="73"/>
        <end position="93"/>
    </location>
</feature>
<evidence type="ECO:0000313" key="3">
    <source>
        <dbReference type="Proteomes" id="UP000178122"/>
    </source>
</evidence>
<gene>
    <name evidence="2" type="ORF">A2912_03385</name>
</gene>
<reference evidence="2 3" key="1">
    <citation type="journal article" date="2016" name="Nat. Commun.">
        <title>Thousands of microbial genomes shed light on interconnected biogeochemical processes in an aquifer system.</title>
        <authorList>
            <person name="Anantharaman K."/>
            <person name="Brown C.T."/>
            <person name="Hug L.A."/>
            <person name="Sharon I."/>
            <person name="Castelle C.J."/>
            <person name="Probst A.J."/>
            <person name="Thomas B.C."/>
            <person name="Singh A."/>
            <person name="Wilkins M.J."/>
            <person name="Karaoz U."/>
            <person name="Brodie E.L."/>
            <person name="Williams K.H."/>
            <person name="Hubbard S.S."/>
            <person name="Banfield J.F."/>
        </authorList>
    </citation>
    <scope>NUCLEOTIDE SEQUENCE [LARGE SCALE GENOMIC DNA]</scope>
</reference>
<comment type="caution">
    <text evidence="2">The sequence shown here is derived from an EMBL/GenBank/DDBJ whole genome shotgun (WGS) entry which is preliminary data.</text>
</comment>
<evidence type="ECO:0000313" key="2">
    <source>
        <dbReference type="EMBL" id="OGY55994.1"/>
    </source>
</evidence>
<keyword evidence="1" id="KW-0472">Membrane</keyword>
<feature type="transmembrane region" description="Helical" evidence="1">
    <location>
        <begin position="7"/>
        <end position="24"/>
    </location>
</feature>
<keyword evidence="1" id="KW-1133">Transmembrane helix</keyword>
<dbReference type="EMBL" id="MHIN01000003">
    <property type="protein sequence ID" value="OGY55994.1"/>
    <property type="molecule type" value="Genomic_DNA"/>
</dbReference>
<sequence>MKLALTIWLLISFIGMAGLGFLIMDHGIEHVPTGCLAATSQVANCQENSNGFLTFNFHFGIFRSFSNATLSQIAILALLLLAAALAVFSLIFARSFGLKIFVINSFTHDLASSFKTKLSHWLAWHQNSPTKNFVATR</sequence>
<protein>
    <submittedName>
        <fullName evidence="2">Uncharacterized protein</fullName>
    </submittedName>
</protein>
<accession>A0A1G1YUH4</accession>
<dbReference type="Proteomes" id="UP000178122">
    <property type="component" value="Unassembled WGS sequence"/>
</dbReference>